<keyword evidence="2" id="KW-0808">Transferase</keyword>
<evidence type="ECO:0000259" key="1">
    <source>
        <dbReference type="PROSITE" id="PS51186"/>
    </source>
</evidence>
<name>A0A285PEF0_9HYPH</name>
<dbReference type="InterPro" id="IPR000182">
    <property type="entry name" value="GNAT_dom"/>
</dbReference>
<dbReference type="RefSeq" id="WP_170956092.1">
    <property type="nucleotide sequence ID" value="NZ_OBEL01000002.1"/>
</dbReference>
<dbReference type="GO" id="GO:0016747">
    <property type="term" value="F:acyltransferase activity, transferring groups other than amino-acyl groups"/>
    <property type="evidence" value="ECO:0007669"/>
    <property type="project" value="InterPro"/>
</dbReference>
<keyword evidence="3" id="KW-1185">Reference proteome</keyword>
<feature type="domain" description="N-acetyltransferase" evidence="1">
    <location>
        <begin position="119"/>
        <end position="272"/>
    </location>
</feature>
<dbReference type="EMBL" id="OBEL01000002">
    <property type="protein sequence ID" value="SNZ19577.1"/>
    <property type="molecule type" value="Genomic_DNA"/>
</dbReference>
<proteinExistence type="predicted"/>
<organism evidence="2 3">
    <name type="scientific">Cohaesibacter gelatinilyticus</name>
    <dbReference type="NCBI Taxonomy" id="372072"/>
    <lineage>
        <taxon>Bacteria</taxon>
        <taxon>Pseudomonadati</taxon>
        <taxon>Pseudomonadota</taxon>
        <taxon>Alphaproteobacteria</taxon>
        <taxon>Hyphomicrobiales</taxon>
        <taxon>Cohaesibacteraceae</taxon>
    </lineage>
</organism>
<evidence type="ECO:0000313" key="3">
    <source>
        <dbReference type="Proteomes" id="UP000219439"/>
    </source>
</evidence>
<dbReference type="AlphaFoldDB" id="A0A285PEF0"/>
<gene>
    <name evidence="2" type="ORF">SAMN06265368_2667</name>
</gene>
<dbReference type="Proteomes" id="UP000219439">
    <property type="component" value="Unassembled WGS sequence"/>
</dbReference>
<dbReference type="PROSITE" id="PS51186">
    <property type="entry name" value="GNAT"/>
    <property type="match status" value="1"/>
</dbReference>
<dbReference type="Gene3D" id="3.40.630.30">
    <property type="match status" value="1"/>
</dbReference>
<evidence type="ECO:0000313" key="2">
    <source>
        <dbReference type="EMBL" id="SNZ19577.1"/>
    </source>
</evidence>
<reference evidence="2 3" key="1">
    <citation type="submission" date="2017-09" db="EMBL/GenBank/DDBJ databases">
        <authorList>
            <person name="Ehlers B."/>
            <person name="Leendertz F.H."/>
        </authorList>
    </citation>
    <scope>NUCLEOTIDE SEQUENCE [LARGE SCALE GENOMIC DNA]</scope>
    <source>
        <strain evidence="2 3">DSM 18289</strain>
    </source>
</reference>
<dbReference type="SUPFAM" id="SSF55729">
    <property type="entry name" value="Acyl-CoA N-acyltransferases (Nat)"/>
    <property type="match status" value="1"/>
</dbReference>
<protein>
    <submittedName>
        <fullName evidence="2">Acetyltransferase (GNAT) family protein</fullName>
    </submittedName>
</protein>
<dbReference type="Pfam" id="PF00583">
    <property type="entry name" value="Acetyltransf_1"/>
    <property type="match status" value="1"/>
</dbReference>
<dbReference type="InterPro" id="IPR016181">
    <property type="entry name" value="Acyl_CoA_acyltransferase"/>
</dbReference>
<sequence length="273" mass="30716">MTYKSAQSLGVRSNLLVAQGVSITEQQEDRIILRMPDEPYNWGGNMLYFKGDEIRAEEHVARFKQDFPTMAHIALSWDVSDMTIGPDHKGLSDLGFELEQLDILTLTGSLNRSEAPKGIIIRPVTSETDWEQVIQLQLDVGEEQGYERSSFEHFIRGRFLARRKQIQDGWAIWLGAFDGDLLVADLGIYADKVVARFQDVETRKSHRKKGICAALVTAGIDWAKSKAPDTIPVLQALSDGPAGRVYRRCGFAHQETQVLAILPPQGMYERPEE</sequence>
<accession>A0A285PEF0</accession>